<dbReference type="InterPro" id="IPR020449">
    <property type="entry name" value="Tscrpt_reg_AraC-type_HTH"/>
</dbReference>
<dbReference type="GO" id="GO:0003700">
    <property type="term" value="F:DNA-binding transcription factor activity"/>
    <property type="evidence" value="ECO:0007669"/>
    <property type="project" value="InterPro"/>
</dbReference>
<dbReference type="PROSITE" id="PS00041">
    <property type="entry name" value="HTH_ARAC_FAMILY_1"/>
    <property type="match status" value="1"/>
</dbReference>
<dbReference type="SMART" id="SM00871">
    <property type="entry name" value="AraC_E_bind"/>
    <property type="match status" value="1"/>
</dbReference>
<dbReference type="InterPro" id="IPR009057">
    <property type="entry name" value="Homeodomain-like_sf"/>
</dbReference>
<dbReference type="AlphaFoldDB" id="A0A8J3E8T4"/>
<comment type="caution">
    <text evidence="5">The sequence shown here is derived from an EMBL/GenBank/DDBJ whole genome shotgun (WGS) entry which is preliminary data.</text>
</comment>
<keyword evidence="1" id="KW-0805">Transcription regulation</keyword>
<dbReference type="Proteomes" id="UP000636949">
    <property type="component" value="Unassembled WGS sequence"/>
</dbReference>
<evidence type="ECO:0000313" key="5">
    <source>
        <dbReference type="EMBL" id="GGG01383.1"/>
    </source>
</evidence>
<dbReference type="InterPro" id="IPR050908">
    <property type="entry name" value="SmbC-like"/>
</dbReference>
<dbReference type="PROSITE" id="PS01124">
    <property type="entry name" value="HTH_ARAC_FAMILY_2"/>
    <property type="match status" value="1"/>
</dbReference>
<reference evidence="5" key="2">
    <citation type="submission" date="2020-09" db="EMBL/GenBank/DDBJ databases">
        <authorList>
            <person name="Sun Q."/>
            <person name="Zhou Y."/>
        </authorList>
    </citation>
    <scope>NUCLEOTIDE SEQUENCE</scope>
    <source>
        <strain evidence="5">CGMCC 1.15758</strain>
    </source>
</reference>
<keyword evidence="3" id="KW-0804">Transcription</keyword>
<dbReference type="InterPro" id="IPR018062">
    <property type="entry name" value="HTH_AraC-typ_CS"/>
</dbReference>
<sequence length="280" mass="32328">MNDKLQKVITYIAKHLDEKLSLDQLSYIACISKYHFHRLFTAHVGLSVQQYIRWLRLKRAAHQLIVESDKSIIDIAIDAGFESHEAFTRAFKQTSGISPKAFRMQKDWSLWEKVPYQLSQEGIKEMNVEIKEMKARRLAVVEHRGDPKFMGASVNQLVTWAKAQTMDLKPKPGEAFGFAYDDPKTTPVTEFRFDLGITVPESLKMSQDVVEKYLPAGRYATALHKGSRDNIDQLIYALYRDWLPNSGEELADLPCIFCYYNFDHEVADTELLTECWLLLK</sequence>
<dbReference type="SUPFAM" id="SSF46689">
    <property type="entry name" value="Homeodomain-like"/>
    <property type="match status" value="2"/>
</dbReference>
<proteinExistence type="predicted"/>
<dbReference type="SUPFAM" id="SSF55136">
    <property type="entry name" value="Probable bacterial effector-binding domain"/>
    <property type="match status" value="1"/>
</dbReference>
<dbReference type="OrthoDB" id="282744at2"/>
<dbReference type="GO" id="GO:0043565">
    <property type="term" value="F:sequence-specific DNA binding"/>
    <property type="evidence" value="ECO:0007669"/>
    <property type="project" value="InterPro"/>
</dbReference>
<dbReference type="InterPro" id="IPR011256">
    <property type="entry name" value="Reg_factor_effector_dom_sf"/>
</dbReference>
<dbReference type="Pfam" id="PF06445">
    <property type="entry name" value="GyrI-like"/>
    <property type="match status" value="1"/>
</dbReference>
<dbReference type="InterPro" id="IPR010499">
    <property type="entry name" value="AraC_E-bd"/>
</dbReference>
<evidence type="ECO:0000256" key="2">
    <source>
        <dbReference type="ARBA" id="ARBA00023125"/>
    </source>
</evidence>
<dbReference type="Gene3D" id="1.10.10.60">
    <property type="entry name" value="Homeodomain-like"/>
    <property type="match status" value="2"/>
</dbReference>
<protein>
    <submittedName>
        <fullName evidence="5">AraC family transcriptional regulator</fullName>
    </submittedName>
</protein>
<dbReference type="Gene3D" id="3.20.80.10">
    <property type="entry name" value="Regulatory factor, effector binding domain"/>
    <property type="match status" value="1"/>
</dbReference>
<dbReference type="InterPro" id="IPR018060">
    <property type="entry name" value="HTH_AraC"/>
</dbReference>
<accession>A0A8J3E8T4</accession>
<dbReference type="EMBL" id="BMJS01000022">
    <property type="protein sequence ID" value="GGG01383.1"/>
    <property type="molecule type" value="Genomic_DNA"/>
</dbReference>
<dbReference type="SMART" id="SM00342">
    <property type="entry name" value="HTH_ARAC"/>
    <property type="match status" value="1"/>
</dbReference>
<gene>
    <name evidence="5" type="ORF">GCM10010995_18550</name>
</gene>
<dbReference type="RefSeq" id="WP_117003211.1">
    <property type="nucleotide sequence ID" value="NZ_BMJS01000022.1"/>
</dbReference>
<evidence type="ECO:0000256" key="3">
    <source>
        <dbReference type="ARBA" id="ARBA00023163"/>
    </source>
</evidence>
<dbReference type="PRINTS" id="PR00032">
    <property type="entry name" value="HTHARAC"/>
</dbReference>
<name>A0A8J3E8T4_9GAMM</name>
<dbReference type="PANTHER" id="PTHR40055:SF1">
    <property type="entry name" value="TRANSCRIPTIONAL REGULATOR YGIV-RELATED"/>
    <property type="match status" value="1"/>
</dbReference>
<reference evidence="5" key="1">
    <citation type="journal article" date="2014" name="Int. J. Syst. Evol. Microbiol.">
        <title>Complete genome sequence of Corynebacterium casei LMG S-19264T (=DSM 44701T), isolated from a smear-ripened cheese.</title>
        <authorList>
            <consortium name="US DOE Joint Genome Institute (JGI-PGF)"/>
            <person name="Walter F."/>
            <person name="Albersmeier A."/>
            <person name="Kalinowski J."/>
            <person name="Ruckert C."/>
        </authorList>
    </citation>
    <scope>NUCLEOTIDE SEQUENCE</scope>
    <source>
        <strain evidence="5">CGMCC 1.15758</strain>
    </source>
</reference>
<feature type="domain" description="HTH araC/xylS-type" evidence="4">
    <location>
        <begin position="6"/>
        <end position="105"/>
    </location>
</feature>
<evidence type="ECO:0000256" key="1">
    <source>
        <dbReference type="ARBA" id="ARBA00023015"/>
    </source>
</evidence>
<dbReference type="Pfam" id="PF12833">
    <property type="entry name" value="HTH_18"/>
    <property type="match status" value="1"/>
</dbReference>
<dbReference type="PANTHER" id="PTHR40055">
    <property type="entry name" value="TRANSCRIPTIONAL REGULATOR YGIV-RELATED"/>
    <property type="match status" value="1"/>
</dbReference>
<keyword evidence="6" id="KW-1185">Reference proteome</keyword>
<keyword evidence="2" id="KW-0238">DNA-binding</keyword>
<dbReference type="InterPro" id="IPR029442">
    <property type="entry name" value="GyrI-like"/>
</dbReference>
<evidence type="ECO:0000259" key="4">
    <source>
        <dbReference type="PROSITE" id="PS01124"/>
    </source>
</evidence>
<organism evidence="5 6">
    <name type="scientific">Cysteiniphilum litorale</name>
    <dbReference type="NCBI Taxonomy" id="2056700"/>
    <lineage>
        <taxon>Bacteria</taxon>
        <taxon>Pseudomonadati</taxon>
        <taxon>Pseudomonadota</taxon>
        <taxon>Gammaproteobacteria</taxon>
        <taxon>Thiotrichales</taxon>
        <taxon>Fastidiosibacteraceae</taxon>
        <taxon>Cysteiniphilum</taxon>
    </lineage>
</organism>
<evidence type="ECO:0000313" key="6">
    <source>
        <dbReference type="Proteomes" id="UP000636949"/>
    </source>
</evidence>